<dbReference type="PROSITE" id="PS51186">
    <property type="entry name" value="GNAT"/>
    <property type="match status" value="1"/>
</dbReference>
<evidence type="ECO:0000313" key="2">
    <source>
        <dbReference type="EMBL" id="PJR09683.1"/>
    </source>
</evidence>
<dbReference type="GO" id="GO:0016747">
    <property type="term" value="F:acyltransferase activity, transferring groups other than amino-acyl groups"/>
    <property type="evidence" value="ECO:0007669"/>
    <property type="project" value="InterPro"/>
</dbReference>
<sequence>MGNGTANLITRTGLKIRVRAVRTEDEPMLAEFFTHVTKEDLSFRYLAGLNEVGKERIAALTNVDHVRTENYLAFGESGDPLIATAMLACDPAFERGEVAISIRSDYKNLGVGWELLGFLSRVAEAKGVKVLESIERRENRAAIEIEQQMGFTTVTDPDDPTILLVRKELRAA</sequence>
<dbReference type="EMBL" id="NJGD01000029">
    <property type="protein sequence ID" value="PJR09683.1"/>
    <property type="molecule type" value="Genomic_DNA"/>
</dbReference>
<feature type="domain" description="N-acetyltransferase" evidence="1">
    <location>
        <begin position="16"/>
        <end position="170"/>
    </location>
</feature>
<dbReference type="InterPro" id="IPR016181">
    <property type="entry name" value="Acyl_CoA_acyltransferase"/>
</dbReference>
<organism evidence="2 3">
    <name type="scientific">Rhizobium meliloti</name>
    <name type="common">Ensifer meliloti</name>
    <name type="synonym">Sinorhizobium meliloti</name>
    <dbReference type="NCBI Taxonomy" id="382"/>
    <lineage>
        <taxon>Bacteria</taxon>
        <taxon>Pseudomonadati</taxon>
        <taxon>Pseudomonadota</taxon>
        <taxon>Alphaproteobacteria</taxon>
        <taxon>Hyphomicrobiales</taxon>
        <taxon>Rhizobiaceae</taxon>
        <taxon>Sinorhizobium/Ensifer group</taxon>
        <taxon>Sinorhizobium</taxon>
    </lineage>
</organism>
<name>A0A2J0YTR2_RHIML</name>
<dbReference type="AlphaFoldDB" id="A0A2J0YTR2"/>
<dbReference type="RefSeq" id="WP_100674850.1">
    <property type="nucleotide sequence ID" value="NZ_NJGD01000029.1"/>
</dbReference>
<dbReference type="Gene3D" id="3.40.630.30">
    <property type="match status" value="1"/>
</dbReference>
<dbReference type="Pfam" id="PF00583">
    <property type="entry name" value="Acetyltransf_1"/>
    <property type="match status" value="1"/>
</dbReference>
<dbReference type="SUPFAM" id="SSF55729">
    <property type="entry name" value="Acyl-CoA N-acyltransferases (Nat)"/>
    <property type="match status" value="1"/>
</dbReference>
<reference evidence="2 3" key="1">
    <citation type="submission" date="2017-06" db="EMBL/GenBank/DDBJ databases">
        <title>Ensifer strains isolated from leguminous trees and herbs display diverse denitrification phenotypes with some acting as strong N2O sinks.</title>
        <authorList>
            <person name="Woliy K."/>
            <person name="Mania D."/>
            <person name="Bakken L.R."/>
            <person name="Frostegard A."/>
        </authorList>
    </citation>
    <scope>NUCLEOTIDE SEQUENCE [LARGE SCALE GENOMIC DNA]</scope>
    <source>
        <strain evidence="2 3">AC50a</strain>
    </source>
</reference>
<comment type="caution">
    <text evidence="2">The sequence shown here is derived from an EMBL/GenBank/DDBJ whole genome shotgun (WGS) entry which is preliminary data.</text>
</comment>
<dbReference type="Proteomes" id="UP000231987">
    <property type="component" value="Unassembled WGS sequence"/>
</dbReference>
<dbReference type="InterPro" id="IPR000182">
    <property type="entry name" value="GNAT_dom"/>
</dbReference>
<protein>
    <submittedName>
        <fullName evidence="2">GNAT family N-acetyltransferase</fullName>
    </submittedName>
</protein>
<keyword evidence="2" id="KW-0808">Transferase</keyword>
<gene>
    <name evidence="2" type="ORF">CEJ86_30965</name>
</gene>
<proteinExistence type="predicted"/>
<accession>A0A2J0YTR2</accession>
<evidence type="ECO:0000259" key="1">
    <source>
        <dbReference type="PROSITE" id="PS51186"/>
    </source>
</evidence>
<evidence type="ECO:0000313" key="3">
    <source>
        <dbReference type="Proteomes" id="UP000231987"/>
    </source>
</evidence>